<dbReference type="GO" id="GO:0003677">
    <property type="term" value="F:DNA binding"/>
    <property type="evidence" value="ECO:0007669"/>
    <property type="project" value="UniProtKB-UniRule"/>
</dbReference>
<dbReference type="InterPro" id="IPR049149">
    <property type="entry name" value="TetR/AcrR_C"/>
</dbReference>
<sequence length="212" mass="24229">MRVVKEAEERKNEILDVAERLFGTKGFDGTSTSDILNEIGIARGTLYYHFKSKEEILDAMISRMMSRLIEKAEAIAAQKNVPVLERVTMMMLALNVSDGNFGQEFLKQIHNPQNALMHQKMEKSLLSGINPIITDLIREGMEQGICQTDYPEEAAEMTFLYANTVFDDLMEHSEEEKQRKIAAFIYNLERLLNMEQDSMKAAVIPIFQNSNK</sequence>
<dbReference type="AlphaFoldDB" id="A0A3A9AL38"/>
<proteinExistence type="predicted"/>
<evidence type="ECO:0000256" key="1">
    <source>
        <dbReference type="ARBA" id="ARBA00023015"/>
    </source>
</evidence>
<keyword evidence="1" id="KW-0805">Transcription regulation</keyword>
<dbReference type="Proteomes" id="UP000280696">
    <property type="component" value="Unassembled WGS sequence"/>
</dbReference>
<evidence type="ECO:0000313" key="6">
    <source>
        <dbReference type="EMBL" id="RKI87025.1"/>
    </source>
</evidence>
<dbReference type="InterPro" id="IPR050624">
    <property type="entry name" value="HTH-type_Tx_Regulator"/>
</dbReference>
<dbReference type="EMBL" id="RAYQ01000049">
    <property type="protein sequence ID" value="RKI87025.1"/>
    <property type="molecule type" value="Genomic_DNA"/>
</dbReference>
<dbReference type="GO" id="GO:0045892">
    <property type="term" value="P:negative regulation of DNA-templated transcription"/>
    <property type="evidence" value="ECO:0007669"/>
    <property type="project" value="UniProtKB-ARBA"/>
</dbReference>
<dbReference type="PANTHER" id="PTHR43479">
    <property type="entry name" value="ACREF/ENVCD OPERON REPRESSOR-RELATED"/>
    <property type="match status" value="1"/>
</dbReference>
<evidence type="ECO:0000259" key="5">
    <source>
        <dbReference type="PROSITE" id="PS50977"/>
    </source>
</evidence>
<dbReference type="RefSeq" id="WP_120472373.1">
    <property type="nucleotide sequence ID" value="NZ_RAYQ01000049.1"/>
</dbReference>
<dbReference type="Gene3D" id="1.10.357.10">
    <property type="entry name" value="Tetracycline Repressor, domain 2"/>
    <property type="match status" value="1"/>
</dbReference>
<name>A0A3A9AL38_9FIRM</name>
<dbReference type="OrthoDB" id="9785164at2"/>
<evidence type="ECO:0000256" key="2">
    <source>
        <dbReference type="ARBA" id="ARBA00023125"/>
    </source>
</evidence>
<dbReference type="PROSITE" id="PS01081">
    <property type="entry name" value="HTH_TETR_1"/>
    <property type="match status" value="1"/>
</dbReference>
<feature type="DNA-binding region" description="H-T-H motif" evidence="4">
    <location>
        <begin position="31"/>
        <end position="50"/>
    </location>
</feature>
<protein>
    <submittedName>
        <fullName evidence="6">TetR/AcrR family transcriptional regulator</fullName>
    </submittedName>
</protein>
<gene>
    <name evidence="6" type="ORF">D7V94_21810</name>
</gene>
<dbReference type="FunFam" id="1.10.10.60:FF:000141">
    <property type="entry name" value="TetR family transcriptional regulator"/>
    <property type="match status" value="1"/>
</dbReference>
<dbReference type="SUPFAM" id="SSF46689">
    <property type="entry name" value="Homeodomain-like"/>
    <property type="match status" value="1"/>
</dbReference>
<comment type="caution">
    <text evidence="6">The sequence shown here is derived from an EMBL/GenBank/DDBJ whole genome shotgun (WGS) entry which is preliminary data.</text>
</comment>
<keyword evidence="2 4" id="KW-0238">DNA-binding</keyword>
<keyword evidence="3" id="KW-0804">Transcription</keyword>
<dbReference type="Pfam" id="PF21303">
    <property type="entry name" value="TetR_C_39"/>
    <property type="match status" value="1"/>
</dbReference>
<dbReference type="InterPro" id="IPR009057">
    <property type="entry name" value="Homeodomain-like_sf"/>
</dbReference>
<organism evidence="6 7">
    <name type="scientific">Parablautia intestinalis</name>
    <dbReference type="NCBI Taxonomy" id="2320100"/>
    <lineage>
        <taxon>Bacteria</taxon>
        <taxon>Bacillati</taxon>
        <taxon>Bacillota</taxon>
        <taxon>Clostridia</taxon>
        <taxon>Lachnospirales</taxon>
        <taxon>Lachnospiraceae</taxon>
        <taxon>Parablautia</taxon>
    </lineage>
</organism>
<dbReference type="InterPro" id="IPR001647">
    <property type="entry name" value="HTH_TetR"/>
</dbReference>
<keyword evidence="7" id="KW-1185">Reference proteome</keyword>
<feature type="domain" description="HTH tetR-type" evidence="5">
    <location>
        <begin position="8"/>
        <end position="68"/>
    </location>
</feature>
<evidence type="ECO:0000313" key="7">
    <source>
        <dbReference type="Proteomes" id="UP000280696"/>
    </source>
</evidence>
<dbReference type="InterPro" id="IPR023772">
    <property type="entry name" value="DNA-bd_HTH_TetR-type_CS"/>
</dbReference>
<dbReference type="PROSITE" id="PS50977">
    <property type="entry name" value="HTH_TETR_2"/>
    <property type="match status" value="1"/>
</dbReference>
<accession>A0A3A9AL38</accession>
<reference evidence="6 7" key="1">
    <citation type="submission" date="2018-09" db="EMBL/GenBank/DDBJ databases">
        <title>Murine metabolic-syndrome-specific gut microbial biobank.</title>
        <authorList>
            <person name="Liu C."/>
        </authorList>
    </citation>
    <scope>NUCLEOTIDE SEQUENCE [LARGE SCALE GENOMIC DNA]</scope>
    <source>
        <strain evidence="6 7">0.1xD8-82</strain>
    </source>
</reference>
<evidence type="ECO:0000256" key="3">
    <source>
        <dbReference type="ARBA" id="ARBA00023163"/>
    </source>
</evidence>
<evidence type="ECO:0000256" key="4">
    <source>
        <dbReference type="PROSITE-ProRule" id="PRU00335"/>
    </source>
</evidence>
<dbReference type="PANTHER" id="PTHR43479:SF11">
    <property type="entry name" value="ACREF_ENVCD OPERON REPRESSOR-RELATED"/>
    <property type="match status" value="1"/>
</dbReference>
<dbReference type="Pfam" id="PF00440">
    <property type="entry name" value="TetR_N"/>
    <property type="match status" value="1"/>
</dbReference>
<dbReference type="PRINTS" id="PR00455">
    <property type="entry name" value="HTHTETR"/>
</dbReference>